<organism evidence="1 2">
    <name type="scientific">Plakobranchus ocellatus</name>
    <dbReference type="NCBI Taxonomy" id="259542"/>
    <lineage>
        <taxon>Eukaryota</taxon>
        <taxon>Metazoa</taxon>
        <taxon>Spiralia</taxon>
        <taxon>Lophotrochozoa</taxon>
        <taxon>Mollusca</taxon>
        <taxon>Gastropoda</taxon>
        <taxon>Heterobranchia</taxon>
        <taxon>Euthyneura</taxon>
        <taxon>Panpulmonata</taxon>
        <taxon>Sacoglossa</taxon>
        <taxon>Placobranchoidea</taxon>
        <taxon>Plakobranchidae</taxon>
        <taxon>Plakobranchus</taxon>
    </lineage>
</organism>
<proteinExistence type="predicted"/>
<dbReference type="AlphaFoldDB" id="A0AAV4D234"/>
<sequence length="113" mass="12823">MTSLLVHTLTWKDDERTLKELFRRLQRAKCTVRPTKSVLGARTIDFLGHRLDPITYASDHGLGAALMQRGHGKMFFVAYASKKFVIWADQAFSFLYLASPPEDDLRLLGPPSD</sequence>
<evidence type="ECO:0000313" key="2">
    <source>
        <dbReference type="Proteomes" id="UP000735302"/>
    </source>
</evidence>
<dbReference type="Proteomes" id="UP000735302">
    <property type="component" value="Unassembled WGS sequence"/>
</dbReference>
<evidence type="ECO:0000313" key="1">
    <source>
        <dbReference type="EMBL" id="GFO38194.1"/>
    </source>
</evidence>
<dbReference type="EMBL" id="BLXT01007309">
    <property type="protein sequence ID" value="GFO38194.1"/>
    <property type="molecule type" value="Genomic_DNA"/>
</dbReference>
<dbReference type="SUPFAM" id="SSF56672">
    <property type="entry name" value="DNA/RNA polymerases"/>
    <property type="match status" value="1"/>
</dbReference>
<protein>
    <submittedName>
        <fullName evidence="1">Zinc finger protein</fullName>
    </submittedName>
</protein>
<reference evidence="1 2" key="1">
    <citation type="journal article" date="2021" name="Elife">
        <title>Chloroplast acquisition without the gene transfer in kleptoplastic sea slugs, Plakobranchus ocellatus.</title>
        <authorList>
            <person name="Maeda T."/>
            <person name="Takahashi S."/>
            <person name="Yoshida T."/>
            <person name="Shimamura S."/>
            <person name="Takaki Y."/>
            <person name="Nagai Y."/>
            <person name="Toyoda A."/>
            <person name="Suzuki Y."/>
            <person name="Arimoto A."/>
            <person name="Ishii H."/>
            <person name="Satoh N."/>
            <person name="Nishiyama T."/>
            <person name="Hasebe M."/>
            <person name="Maruyama T."/>
            <person name="Minagawa J."/>
            <person name="Obokata J."/>
            <person name="Shigenobu S."/>
        </authorList>
    </citation>
    <scope>NUCLEOTIDE SEQUENCE [LARGE SCALE GENOMIC DNA]</scope>
</reference>
<accession>A0AAV4D234</accession>
<keyword evidence="2" id="KW-1185">Reference proteome</keyword>
<gene>
    <name evidence="1" type="ORF">PoB_006469900</name>
</gene>
<comment type="caution">
    <text evidence="1">The sequence shown here is derived from an EMBL/GenBank/DDBJ whole genome shotgun (WGS) entry which is preliminary data.</text>
</comment>
<name>A0AAV4D234_9GAST</name>
<dbReference type="InterPro" id="IPR043128">
    <property type="entry name" value="Rev_trsase/Diguanyl_cyclase"/>
</dbReference>
<dbReference type="InterPro" id="IPR043502">
    <property type="entry name" value="DNA/RNA_pol_sf"/>
</dbReference>
<dbReference type="Gene3D" id="3.30.70.270">
    <property type="match status" value="1"/>
</dbReference>